<dbReference type="EMBL" id="VIGH01000010">
    <property type="protein sequence ID" value="TQF65817.1"/>
    <property type="molecule type" value="Genomic_DNA"/>
</dbReference>
<gene>
    <name evidence="5" type="ORF">FK531_20555</name>
</gene>
<dbReference type="PRINTS" id="PR00598">
    <property type="entry name" value="HTHMARR"/>
</dbReference>
<comment type="caution">
    <text evidence="5">The sequence shown here is derived from an EMBL/GenBank/DDBJ whole genome shotgun (WGS) entry which is preliminary data.</text>
</comment>
<evidence type="ECO:0000256" key="1">
    <source>
        <dbReference type="ARBA" id="ARBA00023015"/>
    </source>
</evidence>
<accession>A0A541B0G9</accession>
<dbReference type="OrthoDB" id="4826718at2"/>
<dbReference type="GO" id="GO:0003677">
    <property type="term" value="F:DNA binding"/>
    <property type="evidence" value="ECO:0007669"/>
    <property type="project" value="UniProtKB-KW"/>
</dbReference>
<keyword evidence="2" id="KW-0238">DNA-binding</keyword>
<dbReference type="PANTHER" id="PTHR42756">
    <property type="entry name" value="TRANSCRIPTIONAL REGULATOR, MARR"/>
    <property type="match status" value="1"/>
</dbReference>
<sequence>MPRPSQASLGRRCHLDRSELAAIVGELETSGYLAREADPADRRRNIVTITPDGTARLTRLRHLASEARDDLLEPLSVAERAQLTSLVERVVEHHAELRGSGWA</sequence>
<proteinExistence type="predicted"/>
<dbReference type="AlphaFoldDB" id="A0A541B0G9"/>
<dbReference type="InterPro" id="IPR036388">
    <property type="entry name" value="WH-like_DNA-bd_sf"/>
</dbReference>
<protein>
    <submittedName>
        <fullName evidence="5">MarR family transcriptional regulator</fullName>
    </submittedName>
</protein>
<keyword evidence="3" id="KW-0804">Transcription</keyword>
<reference evidence="5 6" key="1">
    <citation type="submission" date="2019-06" db="EMBL/GenBank/DDBJ databases">
        <title>Rhodococcus spaelei sp. nov., isolated from a cave.</title>
        <authorList>
            <person name="Lee S.D."/>
        </authorList>
    </citation>
    <scope>NUCLEOTIDE SEQUENCE [LARGE SCALE GENOMIC DNA]</scope>
    <source>
        <strain evidence="5 6">C9-5</strain>
    </source>
</reference>
<dbReference type="GO" id="GO:0003700">
    <property type="term" value="F:DNA-binding transcription factor activity"/>
    <property type="evidence" value="ECO:0007669"/>
    <property type="project" value="InterPro"/>
</dbReference>
<evidence type="ECO:0000256" key="3">
    <source>
        <dbReference type="ARBA" id="ARBA00023163"/>
    </source>
</evidence>
<keyword evidence="6" id="KW-1185">Reference proteome</keyword>
<dbReference type="SUPFAM" id="SSF46785">
    <property type="entry name" value="Winged helix' DNA-binding domain"/>
    <property type="match status" value="1"/>
</dbReference>
<name>A0A541B0G9_9NOCA</name>
<evidence type="ECO:0000256" key="2">
    <source>
        <dbReference type="ARBA" id="ARBA00023125"/>
    </source>
</evidence>
<dbReference type="RefSeq" id="WP_142102778.1">
    <property type="nucleotide sequence ID" value="NZ_VIGH01000010.1"/>
</dbReference>
<dbReference type="Pfam" id="PF12802">
    <property type="entry name" value="MarR_2"/>
    <property type="match status" value="1"/>
</dbReference>
<dbReference type="InterPro" id="IPR036390">
    <property type="entry name" value="WH_DNA-bd_sf"/>
</dbReference>
<dbReference type="Proteomes" id="UP000316256">
    <property type="component" value="Unassembled WGS sequence"/>
</dbReference>
<dbReference type="Gene3D" id="1.10.10.10">
    <property type="entry name" value="Winged helix-like DNA-binding domain superfamily/Winged helix DNA-binding domain"/>
    <property type="match status" value="1"/>
</dbReference>
<feature type="domain" description="HTH marR-type" evidence="4">
    <location>
        <begin position="1"/>
        <end position="92"/>
    </location>
</feature>
<dbReference type="PROSITE" id="PS50995">
    <property type="entry name" value="HTH_MARR_2"/>
    <property type="match status" value="1"/>
</dbReference>
<evidence type="ECO:0000259" key="4">
    <source>
        <dbReference type="PROSITE" id="PS50995"/>
    </source>
</evidence>
<evidence type="ECO:0000313" key="6">
    <source>
        <dbReference type="Proteomes" id="UP000316256"/>
    </source>
</evidence>
<dbReference type="InterPro" id="IPR000835">
    <property type="entry name" value="HTH_MarR-typ"/>
</dbReference>
<organism evidence="5 6">
    <name type="scientific">Rhodococcus spelaei</name>
    <dbReference type="NCBI Taxonomy" id="2546320"/>
    <lineage>
        <taxon>Bacteria</taxon>
        <taxon>Bacillati</taxon>
        <taxon>Actinomycetota</taxon>
        <taxon>Actinomycetes</taxon>
        <taxon>Mycobacteriales</taxon>
        <taxon>Nocardiaceae</taxon>
        <taxon>Rhodococcus</taxon>
    </lineage>
</organism>
<keyword evidence="1" id="KW-0805">Transcription regulation</keyword>
<dbReference type="SMART" id="SM00347">
    <property type="entry name" value="HTH_MARR"/>
    <property type="match status" value="1"/>
</dbReference>
<dbReference type="PANTHER" id="PTHR42756:SF1">
    <property type="entry name" value="TRANSCRIPTIONAL REPRESSOR OF EMRAB OPERON"/>
    <property type="match status" value="1"/>
</dbReference>
<evidence type="ECO:0000313" key="5">
    <source>
        <dbReference type="EMBL" id="TQF65817.1"/>
    </source>
</evidence>